<dbReference type="InterPro" id="IPR044053">
    <property type="entry name" value="AsaB-like"/>
</dbReference>
<comment type="similarity">
    <text evidence="2">Belongs to the asaB hydroxylase/desaturase family.</text>
</comment>
<dbReference type="RefSeq" id="XP_056070843.1">
    <property type="nucleotide sequence ID" value="XM_056216596.1"/>
</dbReference>
<dbReference type="NCBIfam" id="NF041278">
    <property type="entry name" value="CmcJ_NvfI_EfuI"/>
    <property type="match status" value="1"/>
</dbReference>
<accession>A0A9W8XKC4</accession>
<proteinExistence type="inferred from homology"/>
<name>A0A9W8XKC4_9PLEO</name>
<dbReference type="Proteomes" id="UP001140513">
    <property type="component" value="Unassembled WGS sequence"/>
</dbReference>
<feature type="region of interest" description="Disordered" evidence="3">
    <location>
        <begin position="1"/>
        <end position="66"/>
    </location>
</feature>
<dbReference type="AlphaFoldDB" id="A0A9W8XKC4"/>
<keyword evidence="5" id="KW-1185">Reference proteome</keyword>
<dbReference type="GO" id="GO:0016491">
    <property type="term" value="F:oxidoreductase activity"/>
    <property type="evidence" value="ECO:0007669"/>
    <property type="project" value="UniProtKB-KW"/>
</dbReference>
<dbReference type="EMBL" id="JAPEUX010000005">
    <property type="protein sequence ID" value="KAJ4352487.1"/>
    <property type="molecule type" value="Genomic_DNA"/>
</dbReference>
<gene>
    <name evidence="4" type="ORF">N0V89_007835</name>
</gene>
<evidence type="ECO:0000313" key="5">
    <source>
        <dbReference type="Proteomes" id="UP001140513"/>
    </source>
</evidence>
<evidence type="ECO:0008006" key="6">
    <source>
        <dbReference type="Google" id="ProtNLM"/>
    </source>
</evidence>
<dbReference type="PANTHER" id="PTHR34598:SF3">
    <property type="entry name" value="OXIDOREDUCTASE AN1597"/>
    <property type="match status" value="1"/>
</dbReference>
<reference evidence="4" key="1">
    <citation type="submission" date="2022-10" db="EMBL/GenBank/DDBJ databases">
        <title>Tapping the CABI collections for fungal endophytes: first genome assemblies for Collariella, Neodidymelliopsis, Ascochyta clinopodiicola, Didymella pomorum, Didymosphaeria variabile, Neocosmospora piperis and Neocucurbitaria cava.</title>
        <authorList>
            <person name="Hill R."/>
        </authorList>
    </citation>
    <scope>NUCLEOTIDE SEQUENCE</scope>
    <source>
        <strain evidence="4">IMI 356815</strain>
    </source>
</reference>
<dbReference type="PANTHER" id="PTHR34598">
    <property type="entry name" value="BLL6449 PROTEIN"/>
    <property type="match status" value="1"/>
</dbReference>
<evidence type="ECO:0000256" key="1">
    <source>
        <dbReference type="ARBA" id="ARBA00023002"/>
    </source>
</evidence>
<organism evidence="4 5">
    <name type="scientific">Didymosphaeria variabile</name>
    <dbReference type="NCBI Taxonomy" id="1932322"/>
    <lineage>
        <taxon>Eukaryota</taxon>
        <taxon>Fungi</taxon>
        <taxon>Dikarya</taxon>
        <taxon>Ascomycota</taxon>
        <taxon>Pezizomycotina</taxon>
        <taxon>Dothideomycetes</taxon>
        <taxon>Pleosporomycetidae</taxon>
        <taxon>Pleosporales</taxon>
        <taxon>Massarineae</taxon>
        <taxon>Didymosphaeriaceae</taxon>
        <taxon>Didymosphaeria</taxon>
    </lineage>
</organism>
<protein>
    <recommendedName>
        <fullName evidence="6">Methyltransferase</fullName>
    </recommendedName>
</protein>
<feature type="compositionally biased region" description="Polar residues" evidence="3">
    <location>
        <begin position="1"/>
        <end position="31"/>
    </location>
</feature>
<evidence type="ECO:0000256" key="2">
    <source>
        <dbReference type="ARBA" id="ARBA00023604"/>
    </source>
</evidence>
<dbReference type="GeneID" id="80911365"/>
<evidence type="ECO:0000256" key="3">
    <source>
        <dbReference type="SAM" id="MobiDB-lite"/>
    </source>
</evidence>
<keyword evidence="1" id="KW-0560">Oxidoreductase</keyword>
<evidence type="ECO:0000313" key="4">
    <source>
        <dbReference type="EMBL" id="KAJ4352487.1"/>
    </source>
</evidence>
<comment type="caution">
    <text evidence="4">The sequence shown here is derived from an EMBL/GenBank/DDBJ whole genome shotgun (WGS) entry which is preliminary data.</text>
</comment>
<dbReference type="OrthoDB" id="412788at2759"/>
<feature type="compositionally biased region" description="Basic and acidic residues" evidence="3">
    <location>
        <begin position="56"/>
        <end position="66"/>
    </location>
</feature>
<sequence length="241" mass="27236">MATATIQHPQSTPSFAPQVLNNITPSSSNKPQDVDTVLHYLKPNADGSPPAPTYVDKPETYHREPETHAVTVRDVRGAEEKFTLDNKGFMFYKHVSQEKDFLDDEKIRAEYYPETEALLKDATGASHIHIFDHTIRRQPPTQETTTPDRTLRGPVQRVHIDQSYAAAKSRVAFHLPDAAEELLKHRVQIINVWRPIKTVQRDPLAVADAHSVSDDELVVTKLIYPDREGETYGVKYAPGHQ</sequence>